<proteinExistence type="predicted"/>
<dbReference type="AlphaFoldDB" id="A0A316C0J8"/>
<dbReference type="EMBL" id="QGGG01000014">
    <property type="protein sequence ID" value="PWJ79774.1"/>
    <property type="molecule type" value="Genomic_DNA"/>
</dbReference>
<sequence>MKRNASQRQLSDEEKVALGRKLNQVKALLPLGHRWPWLKREALR</sequence>
<protein>
    <recommendedName>
        <fullName evidence="3">Transposase</fullName>
    </recommendedName>
</protein>
<organism evidence="1 2">
    <name type="scientific">Pseudaminobacter salicylatoxidans</name>
    <dbReference type="NCBI Taxonomy" id="93369"/>
    <lineage>
        <taxon>Bacteria</taxon>
        <taxon>Pseudomonadati</taxon>
        <taxon>Pseudomonadota</taxon>
        <taxon>Alphaproteobacteria</taxon>
        <taxon>Hyphomicrobiales</taxon>
        <taxon>Phyllobacteriaceae</taxon>
        <taxon>Pseudaminobacter</taxon>
    </lineage>
</organism>
<name>A0A316C0J8_PSESE</name>
<evidence type="ECO:0000313" key="1">
    <source>
        <dbReference type="EMBL" id="PWJ79774.1"/>
    </source>
</evidence>
<reference evidence="1 2" key="1">
    <citation type="submission" date="2018-05" db="EMBL/GenBank/DDBJ databases">
        <title>Genomic Encyclopedia of Type Strains, Phase IV (KMG-IV): sequencing the most valuable type-strain genomes for metagenomic binning, comparative biology and taxonomic classification.</title>
        <authorList>
            <person name="Goeker M."/>
        </authorList>
    </citation>
    <scope>NUCLEOTIDE SEQUENCE [LARGE SCALE GENOMIC DNA]</scope>
    <source>
        <strain evidence="1 2">DSM 6986</strain>
    </source>
</reference>
<gene>
    <name evidence="1" type="ORF">C7441_11451</name>
</gene>
<keyword evidence="2" id="KW-1185">Reference proteome</keyword>
<evidence type="ECO:0000313" key="2">
    <source>
        <dbReference type="Proteomes" id="UP000245396"/>
    </source>
</evidence>
<dbReference type="Proteomes" id="UP000245396">
    <property type="component" value="Unassembled WGS sequence"/>
</dbReference>
<comment type="caution">
    <text evidence="1">The sequence shown here is derived from an EMBL/GenBank/DDBJ whole genome shotgun (WGS) entry which is preliminary data.</text>
</comment>
<accession>A0A316C0J8</accession>
<evidence type="ECO:0008006" key="3">
    <source>
        <dbReference type="Google" id="ProtNLM"/>
    </source>
</evidence>